<sequence>MRNFQEEIGADGKRKSNTSAGFIAQKLGIDDNRMFQGLVGVFAVSAIVIGLLLVAFTSGSGAGPAGSKQPKAIIVIVPGLNPVVLESALNSNKAANLAGLVTSGAAYGRIASNATDPTAALVSLLSGTAASYHNVSSSSALGAFQSSAATSFLRYLNEASLKTTLIASANFYSGSTYNTSGQCSTVGTLDAECAGIACPSDATSAYCNSATRVIVNNDDTALMSTIISNAFSTAAPGNSLVTIVVDAFSSLRALDDNSLRALSATALLDGVVGQLVLAAEQRSYKADENWLVTLVGDGVNSAQQAPLFVIPVSAGSVIRAKSINTATGNIVDIFPTIASWFNLPTTSSFVVGSVQGICGDGRTVSTC</sequence>
<dbReference type="Gene3D" id="3.40.720.10">
    <property type="entry name" value="Alkaline Phosphatase, subunit A"/>
    <property type="match status" value="1"/>
</dbReference>
<dbReference type="EMBL" id="CYKH01000110">
    <property type="protein sequence ID" value="CUE71558.1"/>
    <property type="molecule type" value="Genomic_DNA"/>
</dbReference>
<feature type="transmembrane region" description="Helical" evidence="1">
    <location>
        <begin position="35"/>
        <end position="56"/>
    </location>
</feature>
<keyword evidence="1" id="KW-0472">Membrane</keyword>
<reference evidence="3" key="1">
    <citation type="submission" date="2015-09" db="EMBL/GenBank/DDBJ databases">
        <authorList>
            <consortium name="Pathogen Informatics"/>
        </authorList>
    </citation>
    <scope>NUCLEOTIDE SEQUENCE [LARGE SCALE GENOMIC DNA]</scope>
    <source>
        <strain evidence="3">Lake Konstanz</strain>
    </source>
</reference>
<protein>
    <submittedName>
        <fullName evidence="2">Membrane-associated protein, putative</fullName>
    </submittedName>
</protein>
<dbReference type="AlphaFoldDB" id="A0A0S4IM03"/>
<dbReference type="VEuPathDB" id="TriTrypDB:BSAL_53390"/>
<keyword evidence="1" id="KW-1133">Transmembrane helix</keyword>
<dbReference type="InterPro" id="IPR017850">
    <property type="entry name" value="Alkaline_phosphatase_core_sf"/>
</dbReference>
<keyword evidence="3" id="KW-1185">Reference proteome</keyword>
<gene>
    <name evidence="2" type="ORF">BSAL_53390</name>
</gene>
<accession>A0A0S4IM03</accession>
<dbReference type="OMA" id="YCNSATR"/>
<evidence type="ECO:0000313" key="3">
    <source>
        <dbReference type="Proteomes" id="UP000051952"/>
    </source>
</evidence>
<evidence type="ECO:0000256" key="1">
    <source>
        <dbReference type="SAM" id="Phobius"/>
    </source>
</evidence>
<dbReference type="Proteomes" id="UP000051952">
    <property type="component" value="Unassembled WGS sequence"/>
</dbReference>
<dbReference type="SUPFAM" id="SSF53649">
    <property type="entry name" value="Alkaline phosphatase-like"/>
    <property type="match status" value="1"/>
</dbReference>
<name>A0A0S4IM03_BODSA</name>
<proteinExistence type="predicted"/>
<organism evidence="2 3">
    <name type="scientific">Bodo saltans</name>
    <name type="common">Flagellated protozoan</name>
    <dbReference type="NCBI Taxonomy" id="75058"/>
    <lineage>
        <taxon>Eukaryota</taxon>
        <taxon>Discoba</taxon>
        <taxon>Euglenozoa</taxon>
        <taxon>Kinetoplastea</taxon>
        <taxon>Metakinetoplastina</taxon>
        <taxon>Eubodonida</taxon>
        <taxon>Bodonidae</taxon>
        <taxon>Bodo</taxon>
    </lineage>
</organism>
<evidence type="ECO:0000313" key="2">
    <source>
        <dbReference type="EMBL" id="CUE71558.1"/>
    </source>
</evidence>
<keyword evidence="1" id="KW-0812">Transmembrane</keyword>